<keyword evidence="1" id="KW-0812">Transmembrane</keyword>
<organism evidence="2 3">
    <name type="scientific">Streptomyces desertarenae</name>
    <dbReference type="NCBI Taxonomy" id="2666184"/>
    <lineage>
        <taxon>Bacteria</taxon>
        <taxon>Bacillati</taxon>
        <taxon>Actinomycetota</taxon>
        <taxon>Actinomycetes</taxon>
        <taxon>Kitasatosporales</taxon>
        <taxon>Streptomycetaceae</taxon>
        <taxon>Streptomyces</taxon>
    </lineage>
</organism>
<proteinExistence type="predicted"/>
<protein>
    <submittedName>
        <fullName evidence="2">Uncharacterized protein</fullName>
    </submittedName>
</protein>
<feature type="transmembrane region" description="Helical" evidence="1">
    <location>
        <begin position="40"/>
        <end position="58"/>
    </location>
</feature>
<name>A0ABW4PE96_9ACTN</name>
<keyword evidence="1" id="KW-1133">Transmembrane helix</keyword>
<sequence length="69" mass="6988">MGAARKNRRWLWVNAGIAAAFCSVWPIRGMVGGELSAAEGALYLAVALGVVAGVFALVGRVRGSSGQGG</sequence>
<accession>A0ABW4PE96</accession>
<evidence type="ECO:0000313" key="2">
    <source>
        <dbReference type="EMBL" id="MFD1828660.1"/>
    </source>
</evidence>
<dbReference type="EMBL" id="JBHUFU010000001">
    <property type="protein sequence ID" value="MFD1828660.1"/>
    <property type="molecule type" value="Genomic_DNA"/>
</dbReference>
<gene>
    <name evidence="2" type="ORF">ACFSJS_03130</name>
</gene>
<dbReference type="Proteomes" id="UP001597365">
    <property type="component" value="Unassembled WGS sequence"/>
</dbReference>
<keyword evidence="3" id="KW-1185">Reference proteome</keyword>
<dbReference type="RefSeq" id="WP_380896373.1">
    <property type="nucleotide sequence ID" value="NZ_JBHUFU010000001.1"/>
</dbReference>
<evidence type="ECO:0000313" key="3">
    <source>
        <dbReference type="Proteomes" id="UP001597365"/>
    </source>
</evidence>
<keyword evidence="1" id="KW-0472">Membrane</keyword>
<comment type="caution">
    <text evidence="2">The sequence shown here is derived from an EMBL/GenBank/DDBJ whole genome shotgun (WGS) entry which is preliminary data.</text>
</comment>
<reference evidence="3" key="1">
    <citation type="journal article" date="2019" name="Int. J. Syst. Evol. Microbiol.">
        <title>The Global Catalogue of Microorganisms (GCM) 10K type strain sequencing project: providing services to taxonomists for standard genome sequencing and annotation.</title>
        <authorList>
            <consortium name="The Broad Institute Genomics Platform"/>
            <consortium name="The Broad Institute Genome Sequencing Center for Infectious Disease"/>
            <person name="Wu L."/>
            <person name="Ma J."/>
        </authorList>
    </citation>
    <scope>NUCLEOTIDE SEQUENCE [LARGE SCALE GENOMIC DNA]</scope>
    <source>
        <strain evidence="3">CGMCC 4.7455</strain>
    </source>
</reference>
<feature type="transmembrane region" description="Helical" evidence="1">
    <location>
        <begin position="12"/>
        <end position="28"/>
    </location>
</feature>
<evidence type="ECO:0000256" key="1">
    <source>
        <dbReference type="SAM" id="Phobius"/>
    </source>
</evidence>